<dbReference type="Proteomes" id="UP001595593">
    <property type="component" value="Unassembled WGS sequence"/>
</dbReference>
<accession>A0ABV7G7K3</accession>
<dbReference type="RefSeq" id="WP_379599607.1">
    <property type="nucleotide sequence ID" value="NZ_JBHRTN010000028.1"/>
</dbReference>
<keyword evidence="2" id="KW-1185">Reference proteome</keyword>
<comment type="caution">
    <text evidence="1">The sequence shown here is derived from an EMBL/GenBank/DDBJ whole genome shotgun (WGS) entry which is preliminary data.</text>
</comment>
<organism evidence="1 2">
    <name type="scientific">Teichococcus globiformis</name>
    <dbReference type="NCBI Taxonomy" id="2307229"/>
    <lineage>
        <taxon>Bacteria</taxon>
        <taxon>Pseudomonadati</taxon>
        <taxon>Pseudomonadota</taxon>
        <taxon>Alphaproteobacteria</taxon>
        <taxon>Acetobacterales</taxon>
        <taxon>Roseomonadaceae</taxon>
        <taxon>Roseomonas</taxon>
    </lineage>
</organism>
<sequence>MLKAPTVADLLLMPSLRTLSPRGIQSALEQFMRGYSFELFARMADLLTTQDPDYALILRDCGAEAISEVQEERGQHQGIYRFLYQDEVIGFVRMRLQADQRRPEPSASTKLVSIHVDAVLACMLAQRISHSLAVVEDRPARAINAPVDDFLAGDCEPDFTGSINSIPDASLRKLLDLDLLSWR</sequence>
<proteinExistence type="predicted"/>
<evidence type="ECO:0000313" key="1">
    <source>
        <dbReference type="EMBL" id="MFC3127523.1"/>
    </source>
</evidence>
<name>A0ABV7G7K3_9PROT</name>
<gene>
    <name evidence="1" type="ORF">ACFOD4_20870</name>
</gene>
<evidence type="ECO:0000313" key="2">
    <source>
        <dbReference type="Proteomes" id="UP001595593"/>
    </source>
</evidence>
<protein>
    <submittedName>
        <fullName evidence="1">Uncharacterized protein</fullName>
    </submittedName>
</protein>
<reference evidence="2" key="1">
    <citation type="journal article" date="2019" name="Int. J. Syst. Evol. Microbiol.">
        <title>The Global Catalogue of Microorganisms (GCM) 10K type strain sequencing project: providing services to taxonomists for standard genome sequencing and annotation.</title>
        <authorList>
            <consortium name="The Broad Institute Genomics Platform"/>
            <consortium name="The Broad Institute Genome Sequencing Center for Infectious Disease"/>
            <person name="Wu L."/>
            <person name="Ma J."/>
        </authorList>
    </citation>
    <scope>NUCLEOTIDE SEQUENCE [LARGE SCALE GENOMIC DNA]</scope>
    <source>
        <strain evidence="2">KCTC 52094</strain>
    </source>
</reference>
<dbReference type="EMBL" id="JBHRTN010000028">
    <property type="protein sequence ID" value="MFC3127523.1"/>
    <property type="molecule type" value="Genomic_DNA"/>
</dbReference>